<gene>
    <name evidence="5" type="ORF">D5H78_06160</name>
</gene>
<dbReference type="GO" id="GO:0004852">
    <property type="term" value="F:uroporphyrinogen-III synthase activity"/>
    <property type="evidence" value="ECO:0007669"/>
    <property type="project" value="UniProtKB-EC"/>
</dbReference>
<dbReference type="CDD" id="cd06578">
    <property type="entry name" value="HemD"/>
    <property type="match status" value="1"/>
</dbReference>
<dbReference type="SUPFAM" id="SSF69618">
    <property type="entry name" value="HemD-like"/>
    <property type="match status" value="1"/>
</dbReference>
<dbReference type="SUPFAM" id="SSF46894">
    <property type="entry name" value="C-terminal effector domain of the bipartite response regulators"/>
    <property type="match status" value="1"/>
</dbReference>
<dbReference type="InterPro" id="IPR036388">
    <property type="entry name" value="WH-like_DNA-bd_sf"/>
</dbReference>
<feature type="region of interest" description="Disordered" evidence="3">
    <location>
        <begin position="1"/>
        <end position="28"/>
    </location>
</feature>
<dbReference type="EMBL" id="QZEZ01000002">
    <property type="protein sequence ID" value="RJK96843.1"/>
    <property type="molecule type" value="Genomic_DNA"/>
</dbReference>
<dbReference type="EC" id="4.2.1.75" evidence="5"/>
<dbReference type="Gene3D" id="3.40.50.10090">
    <property type="match status" value="2"/>
</dbReference>
<dbReference type="AlphaFoldDB" id="A0A3A3Z0Y4"/>
<dbReference type="InterPro" id="IPR039793">
    <property type="entry name" value="UROS/Hem4"/>
</dbReference>
<dbReference type="SMART" id="SM00862">
    <property type="entry name" value="Trans_reg_C"/>
    <property type="match status" value="1"/>
</dbReference>
<dbReference type="GO" id="GO:0006780">
    <property type="term" value="P:uroporphyrinogen III biosynthetic process"/>
    <property type="evidence" value="ECO:0007669"/>
    <property type="project" value="InterPro"/>
</dbReference>
<dbReference type="OrthoDB" id="213853at2"/>
<keyword evidence="6" id="KW-1185">Reference proteome</keyword>
<dbReference type="PANTHER" id="PTHR40082">
    <property type="entry name" value="BLR5956 PROTEIN"/>
    <property type="match status" value="1"/>
</dbReference>
<dbReference type="Pfam" id="PF00486">
    <property type="entry name" value="Trans_reg_C"/>
    <property type="match status" value="1"/>
</dbReference>
<proteinExistence type="predicted"/>
<evidence type="ECO:0000256" key="3">
    <source>
        <dbReference type="SAM" id="MobiDB-lite"/>
    </source>
</evidence>
<keyword evidence="1 2" id="KW-0238">DNA-binding</keyword>
<accession>A0A3A3Z0Y4</accession>
<dbReference type="InterPro" id="IPR001867">
    <property type="entry name" value="OmpR/PhoB-type_DNA-bd"/>
</dbReference>
<dbReference type="Pfam" id="PF02602">
    <property type="entry name" value="HEM4"/>
    <property type="match status" value="1"/>
</dbReference>
<dbReference type="GO" id="GO:0000160">
    <property type="term" value="P:phosphorelay signal transduction system"/>
    <property type="evidence" value="ECO:0007669"/>
    <property type="project" value="InterPro"/>
</dbReference>
<sequence>MAHAGPRRARRGPRPRPGPPVSVAEVPAAPAAGPLTGFTVAVTAARRRDELASLLERRGARVVSGPAIRLVPLADDTELHRATLRCLEEPVDVAVATTGIGFRGWVEAADGWGLGERLLERLGAAELLARGPKARGAIRAAGLRDAWSPDSESSTEVLEHLLARDLEGLRVAVQLHGEPLPDFVEALEAAGATVVQVPVYRWTLPEDVAPLRRLVDLVAAQQVDCVTFTSAPAVASLLRVADERGQRDAVLAALRGRVLPACVGPVTAGPLTRLGVPSLQPTRSRLGSLVREVADALPARTRALPVAGRELEVRGHAVLLDGAAVCLPPGPMAVLRALAEQPGRVLARPALRRVLTGDGADDHAVEMAVARIRTGLGDPRIVQTVVKRGYRLAHDPRPHGEDCHEEET</sequence>
<evidence type="ECO:0000313" key="5">
    <source>
        <dbReference type="EMBL" id="RJK96843.1"/>
    </source>
</evidence>
<dbReference type="GO" id="GO:0003677">
    <property type="term" value="F:DNA binding"/>
    <property type="evidence" value="ECO:0007669"/>
    <property type="project" value="UniProtKB-UniRule"/>
</dbReference>
<dbReference type="InterPro" id="IPR036108">
    <property type="entry name" value="4pyrrol_syn_uPrphyn_synt_sf"/>
</dbReference>
<evidence type="ECO:0000256" key="2">
    <source>
        <dbReference type="PROSITE-ProRule" id="PRU01091"/>
    </source>
</evidence>
<organism evidence="5 6">
    <name type="scientific">Vallicoccus soli</name>
    <dbReference type="NCBI Taxonomy" id="2339232"/>
    <lineage>
        <taxon>Bacteria</taxon>
        <taxon>Bacillati</taxon>
        <taxon>Actinomycetota</taxon>
        <taxon>Actinomycetes</taxon>
        <taxon>Motilibacterales</taxon>
        <taxon>Vallicoccaceae</taxon>
        <taxon>Vallicoccus</taxon>
    </lineage>
</organism>
<dbReference type="GO" id="GO:0006355">
    <property type="term" value="P:regulation of DNA-templated transcription"/>
    <property type="evidence" value="ECO:0007669"/>
    <property type="project" value="InterPro"/>
</dbReference>
<evidence type="ECO:0000313" key="6">
    <source>
        <dbReference type="Proteomes" id="UP000265614"/>
    </source>
</evidence>
<reference evidence="5 6" key="1">
    <citation type="submission" date="2018-09" db="EMBL/GenBank/DDBJ databases">
        <title>YIM 75000 draft genome.</title>
        <authorList>
            <person name="Tang S."/>
            <person name="Feng Y."/>
        </authorList>
    </citation>
    <scope>NUCLEOTIDE SEQUENCE [LARGE SCALE GENOMIC DNA]</scope>
    <source>
        <strain evidence="5 6">YIM 75000</strain>
    </source>
</reference>
<evidence type="ECO:0000256" key="1">
    <source>
        <dbReference type="ARBA" id="ARBA00023125"/>
    </source>
</evidence>
<dbReference type="PROSITE" id="PS51755">
    <property type="entry name" value="OMPR_PHOB"/>
    <property type="match status" value="1"/>
</dbReference>
<dbReference type="Gene3D" id="1.10.10.10">
    <property type="entry name" value="Winged helix-like DNA-binding domain superfamily/Winged helix DNA-binding domain"/>
    <property type="match status" value="1"/>
</dbReference>
<feature type="domain" description="OmpR/PhoB-type" evidence="4">
    <location>
        <begin position="301"/>
        <end position="394"/>
    </location>
</feature>
<dbReference type="CDD" id="cd00383">
    <property type="entry name" value="trans_reg_C"/>
    <property type="match status" value="1"/>
</dbReference>
<comment type="caution">
    <text evidence="5">The sequence shown here is derived from an EMBL/GenBank/DDBJ whole genome shotgun (WGS) entry which is preliminary data.</text>
</comment>
<dbReference type="Proteomes" id="UP000265614">
    <property type="component" value="Unassembled WGS sequence"/>
</dbReference>
<dbReference type="NCBIfam" id="NF005568">
    <property type="entry name" value="PRK07239.1"/>
    <property type="match status" value="1"/>
</dbReference>
<feature type="DNA-binding region" description="OmpR/PhoB-type" evidence="2">
    <location>
        <begin position="301"/>
        <end position="394"/>
    </location>
</feature>
<keyword evidence="5" id="KW-0456">Lyase</keyword>
<evidence type="ECO:0000259" key="4">
    <source>
        <dbReference type="PROSITE" id="PS51755"/>
    </source>
</evidence>
<dbReference type="InterPro" id="IPR016032">
    <property type="entry name" value="Sig_transdc_resp-reg_C-effctor"/>
</dbReference>
<name>A0A3A3Z0Y4_9ACTN</name>
<dbReference type="PANTHER" id="PTHR40082:SF1">
    <property type="entry name" value="BLR5956 PROTEIN"/>
    <property type="match status" value="1"/>
</dbReference>
<dbReference type="InterPro" id="IPR003754">
    <property type="entry name" value="4pyrrol_synth_uPrphyn_synth"/>
</dbReference>
<protein>
    <submittedName>
        <fullName evidence="5">Uroporphyrinogen-III synthase</fullName>
        <ecNumber evidence="5">4.2.1.75</ecNumber>
    </submittedName>
</protein>
<feature type="compositionally biased region" description="Basic residues" evidence="3">
    <location>
        <begin position="1"/>
        <end position="14"/>
    </location>
</feature>